<dbReference type="NCBIfam" id="TIGR00536">
    <property type="entry name" value="hemK_fam"/>
    <property type="match status" value="1"/>
</dbReference>
<comment type="catalytic activity">
    <reaction evidence="4 5">
        <text>L-glutaminyl-[peptide chain release factor] + S-adenosyl-L-methionine = N(5)-methyl-L-glutaminyl-[peptide chain release factor] + S-adenosyl-L-homocysteine + H(+)</text>
        <dbReference type="Rhea" id="RHEA:42896"/>
        <dbReference type="Rhea" id="RHEA-COMP:10271"/>
        <dbReference type="Rhea" id="RHEA-COMP:10272"/>
        <dbReference type="ChEBI" id="CHEBI:15378"/>
        <dbReference type="ChEBI" id="CHEBI:30011"/>
        <dbReference type="ChEBI" id="CHEBI:57856"/>
        <dbReference type="ChEBI" id="CHEBI:59789"/>
        <dbReference type="ChEBI" id="CHEBI:61891"/>
        <dbReference type="EC" id="2.1.1.297"/>
    </reaction>
</comment>
<feature type="binding site" evidence="5">
    <location>
        <begin position="186"/>
        <end position="189"/>
    </location>
    <ligand>
        <name>substrate</name>
    </ligand>
</feature>
<comment type="similarity">
    <text evidence="5">Belongs to the protein N5-glutamine methyltransferase family. PrmC subfamily.</text>
</comment>
<accession>A0AAE3E9P1</accession>
<evidence type="ECO:0000313" key="9">
    <source>
        <dbReference type="Proteomes" id="UP001198182"/>
    </source>
</evidence>
<evidence type="ECO:0000256" key="3">
    <source>
        <dbReference type="ARBA" id="ARBA00022691"/>
    </source>
</evidence>
<dbReference type="RefSeq" id="WP_308453288.1">
    <property type="nucleotide sequence ID" value="NZ_JAJEQR010000014.1"/>
</dbReference>
<gene>
    <name evidence="5 8" type="primary">prmC</name>
    <name evidence="8" type="ORF">LKD81_06515</name>
</gene>
<dbReference type="SUPFAM" id="SSF53335">
    <property type="entry name" value="S-adenosyl-L-methionine-dependent methyltransferases"/>
    <property type="match status" value="1"/>
</dbReference>
<dbReference type="GO" id="GO:0102559">
    <property type="term" value="F:peptide chain release factor N(5)-glutamine methyltransferase activity"/>
    <property type="evidence" value="ECO:0007669"/>
    <property type="project" value="UniProtKB-EC"/>
</dbReference>
<dbReference type="Proteomes" id="UP001198182">
    <property type="component" value="Unassembled WGS sequence"/>
</dbReference>
<dbReference type="InterPro" id="IPR040758">
    <property type="entry name" value="PrmC_N"/>
</dbReference>
<dbReference type="InterPro" id="IPR029063">
    <property type="entry name" value="SAM-dependent_MTases_sf"/>
</dbReference>
<dbReference type="InterPro" id="IPR004556">
    <property type="entry name" value="HemK-like"/>
</dbReference>
<reference evidence="8" key="1">
    <citation type="submission" date="2021-10" db="EMBL/GenBank/DDBJ databases">
        <title>Anaerobic single-cell dispensing facilitates the cultivation of human gut bacteria.</title>
        <authorList>
            <person name="Afrizal A."/>
        </authorList>
    </citation>
    <scope>NUCLEOTIDE SEQUENCE</scope>
    <source>
        <strain evidence="8">CLA-AA-H215</strain>
    </source>
</reference>
<comment type="function">
    <text evidence="5">Methylates the class 1 translation termination release factors RF1/PrfA and RF2/PrfB on the glutamine residue of the universally conserved GGQ motif.</text>
</comment>
<dbReference type="Gene3D" id="3.40.50.150">
    <property type="entry name" value="Vaccinia Virus protein VP39"/>
    <property type="match status" value="1"/>
</dbReference>
<feature type="domain" description="Release factor glutamine methyltransferase N-terminal" evidence="7">
    <location>
        <begin position="5"/>
        <end position="75"/>
    </location>
</feature>
<evidence type="ECO:0000256" key="4">
    <source>
        <dbReference type="ARBA" id="ARBA00048391"/>
    </source>
</evidence>
<dbReference type="PRINTS" id="PR00507">
    <property type="entry name" value="N12N6MTFRASE"/>
</dbReference>
<keyword evidence="2 5" id="KW-0808">Transferase</keyword>
<feature type="binding site" evidence="5">
    <location>
        <position position="144"/>
    </location>
    <ligand>
        <name>S-adenosyl-L-methionine</name>
        <dbReference type="ChEBI" id="CHEBI:59789"/>
    </ligand>
</feature>
<dbReference type="AlphaFoldDB" id="A0AAE3E9P1"/>
<dbReference type="PROSITE" id="PS00092">
    <property type="entry name" value="N6_MTASE"/>
    <property type="match status" value="1"/>
</dbReference>
<keyword evidence="3 5" id="KW-0949">S-adenosyl-L-methionine</keyword>
<dbReference type="Pfam" id="PF17827">
    <property type="entry name" value="PrmC_N"/>
    <property type="match status" value="1"/>
</dbReference>
<dbReference type="NCBIfam" id="TIGR03534">
    <property type="entry name" value="RF_mod_PrmC"/>
    <property type="match status" value="1"/>
</dbReference>
<feature type="binding site" evidence="5">
    <location>
        <position position="186"/>
    </location>
    <ligand>
        <name>S-adenosyl-L-methionine</name>
        <dbReference type="ChEBI" id="CHEBI:59789"/>
    </ligand>
</feature>
<dbReference type="PANTHER" id="PTHR18895">
    <property type="entry name" value="HEMK METHYLTRANSFERASE"/>
    <property type="match status" value="1"/>
</dbReference>
<evidence type="ECO:0000259" key="7">
    <source>
        <dbReference type="Pfam" id="PF17827"/>
    </source>
</evidence>
<keyword evidence="1 5" id="KW-0489">Methyltransferase</keyword>
<keyword evidence="9" id="KW-1185">Reference proteome</keyword>
<dbReference type="HAMAP" id="MF_02126">
    <property type="entry name" value="RF_methyltr_PrmC"/>
    <property type="match status" value="1"/>
</dbReference>
<dbReference type="InterPro" id="IPR002052">
    <property type="entry name" value="DNA_methylase_N6_adenine_CS"/>
</dbReference>
<sequence>MTYREWLTLGMERLRAAGIEEASLDAWYLLERASGISRSRYYLVQKDPFPEEAAEKFQKLLAERERRVPLQQILGDTEFMGLTFLVNEHVLTPRQDTELLVELALKNLQCRTSPARVLDMCTGSGCIAVSLACLGKPASVTAADLSEEALQVAKQNAEKNQAAVHFIKSDLFQELVGETYDVIISNPPYIPSNVIPGLMPEVRDHEPHMALDGGADGLDFYRILAQEGRPYLAEGGSVFYEIGYDQGEAVSRILEACGYHEIALHKDLNGLDRVVSAEK</sequence>
<evidence type="ECO:0000256" key="5">
    <source>
        <dbReference type="HAMAP-Rule" id="MF_02126"/>
    </source>
</evidence>
<comment type="caution">
    <text evidence="5">Lacks conserved residue(s) required for the propagation of feature annotation.</text>
</comment>
<evidence type="ECO:0000256" key="1">
    <source>
        <dbReference type="ARBA" id="ARBA00022603"/>
    </source>
</evidence>
<dbReference type="GO" id="GO:0003676">
    <property type="term" value="F:nucleic acid binding"/>
    <property type="evidence" value="ECO:0007669"/>
    <property type="project" value="InterPro"/>
</dbReference>
<dbReference type="EC" id="2.1.1.297" evidence="5"/>
<evidence type="ECO:0000256" key="2">
    <source>
        <dbReference type="ARBA" id="ARBA00022679"/>
    </source>
</evidence>
<name>A0AAE3E9P1_9FIRM</name>
<evidence type="ECO:0000313" key="8">
    <source>
        <dbReference type="EMBL" id="MCC2230653.1"/>
    </source>
</evidence>
<organism evidence="8 9">
    <name type="scientific">Hominifimenecus microfluidus</name>
    <dbReference type="NCBI Taxonomy" id="2885348"/>
    <lineage>
        <taxon>Bacteria</taxon>
        <taxon>Bacillati</taxon>
        <taxon>Bacillota</taxon>
        <taxon>Clostridia</taxon>
        <taxon>Lachnospirales</taxon>
        <taxon>Lachnospiraceae</taxon>
        <taxon>Hominifimenecus</taxon>
    </lineage>
</organism>
<dbReference type="CDD" id="cd02440">
    <property type="entry name" value="AdoMet_MTases"/>
    <property type="match status" value="1"/>
</dbReference>
<dbReference type="FunFam" id="3.40.50.150:FF:000053">
    <property type="entry name" value="Release factor glutamine methyltransferase"/>
    <property type="match status" value="1"/>
</dbReference>
<feature type="domain" description="Methyltransferase small" evidence="6">
    <location>
        <begin position="103"/>
        <end position="189"/>
    </location>
</feature>
<dbReference type="InterPro" id="IPR050320">
    <property type="entry name" value="N5-glutamine_MTase"/>
</dbReference>
<dbReference type="InterPro" id="IPR007848">
    <property type="entry name" value="Small_mtfrase_dom"/>
</dbReference>
<evidence type="ECO:0000259" key="6">
    <source>
        <dbReference type="Pfam" id="PF05175"/>
    </source>
</evidence>
<proteinExistence type="inferred from homology"/>
<dbReference type="EMBL" id="JAJEQR010000014">
    <property type="protein sequence ID" value="MCC2230653.1"/>
    <property type="molecule type" value="Genomic_DNA"/>
</dbReference>
<comment type="caution">
    <text evidence="8">The sequence shown here is derived from an EMBL/GenBank/DDBJ whole genome shotgun (WGS) entry which is preliminary data.</text>
</comment>
<protein>
    <recommendedName>
        <fullName evidence="5">Release factor glutamine methyltransferase</fullName>
        <shortName evidence="5">RF MTase</shortName>
        <ecNumber evidence="5">2.1.1.297</ecNumber>
    </recommendedName>
    <alternativeName>
        <fullName evidence="5">N5-glutamine methyltransferase PrmC</fullName>
    </alternativeName>
    <alternativeName>
        <fullName evidence="5">Protein-(glutamine-N5) MTase PrmC</fullName>
    </alternativeName>
    <alternativeName>
        <fullName evidence="5">Protein-glutamine N-methyltransferase PrmC</fullName>
    </alternativeName>
</protein>
<dbReference type="Pfam" id="PF05175">
    <property type="entry name" value="MTS"/>
    <property type="match status" value="1"/>
</dbReference>
<dbReference type="PANTHER" id="PTHR18895:SF74">
    <property type="entry name" value="MTRF1L RELEASE FACTOR GLUTAMINE METHYLTRANSFERASE"/>
    <property type="match status" value="1"/>
</dbReference>
<dbReference type="Gene3D" id="1.10.8.10">
    <property type="entry name" value="DNA helicase RuvA subunit, C-terminal domain"/>
    <property type="match status" value="1"/>
</dbReference>
<dbReference type="GO" id="GO:0032259">
    <property type="term" value="P:methylation"/>
    <property type="evidence" value="ECO:0007669"/>
    <property type="project" value="UniProtKB-KW"/>
</dbReference>
<dbReference type="InterPro" id="IPR019874">
    <property type="entry name" value="RF_methyltr_PrmC"/>
</dbReference>